<protein>
    <recommendedName>
        <fullName evidence="10">Lipoyl synthase, mitochondrial</fullName>
        <ecNumber evidence="10">2.8.1.8</ecNumber>
    </recommendedName>
    <alternativeName>
        <fullName evidence="10">Lipoate synthase</fullName>
        <shortName evidence="10">LS</shortName>
        <shortName evidence="10">Lip-syn</shortName>
    </alternativeName>
    <alternativeName>
        <fullName evidence="10">Lipoic acid synthase</fullName>
    </alternativeName>
</protein>
<dbReference type="InterPro" id="IPR006638">
    <property type="entry name" value="Elp3/MiaA/NifB-like_rSAM"/>
</dbReference>
<dbReference type="GO" id="GO:0016992">
    <property type="term" value="F:lipoate synthase activity"/>
    <property type="evidence" value="ECO:0007669"/>
    <property type="project" value="UniProtKB-UniRule"/>
</dbReference>
<evidence type="ECO:0000256" key="9">
    <source>
        <dbReference type="ARBA" id="ARBA00047326"/>
    </source>
</evidence>
<dbReference type="UniPathway" id="UPA00538">
    <property type="reaction ID" value="UER00593"/>
</dbReference>
<keyword evidence="7 10" id="KW-0408">Iron</keyword>
<accession>N1QY99</accession>
<dbReference type="AlphaFoldDB" id="N1QY99"/>
<dbReference type="GO" id="GO:0005739">
    <property type="term" value="C:mitochondrion"/>
    <property type="evidence" value="ECO:0007669"/>
    <property type="project" value="UniProtKB-SubCell"/>
</dbReference>
<feature type="binding site" evidence="10">
    <location>
        <position position="913"/>
    </location>
    <ligand>
        <name>[4Fe-4S] cluster</name>
        <dbReference type="ChEBI" id="CHEBI:49883"/>
        <label>2</label>
        <note>4Fe-4S-S-AdoMet</note>
    </ligand>
</feature>
<feature type="compositionally biased region" description="Basic residues" evidence="11">
    <location>
        <begin position="360"/>
        <end position="371"/>
    </location>
</feature>
<dbReference type="GO" id="GO:0003723">
    <property type="term" value="F:RNA binding"/>
    <property type="evidence" value="ECO:0007669"/>
    <property type="project" value="TreeGrafter"/>
</dbReference>
<evidence type="ECO:0000256" key="8">
    <source>
        <dbReference type="ARBA" id="ARBA00023014"/>
    </source>
</evidence>
<dbReference type="SMART" id="SM00729">
    <property type="entry name" value="Elp3"/>
    <property type="match status" value="1"/>
</dbReference>
<keyword evidence="8 10" id="KW-0411">Iron-sulfur</keyword>
<evidence type="ECO:0000256" key="5">
    <source>
        <dbReference type="ARBA" id="ARBA00022691"/>
    </source>
</evidence>
<feature type="region of interest" description="Disordered" evidence="11">
    <location>
        <begin position="156"/>
        <end position="241"/>
    </location>
</feature>
<evidence type="ECO:0000256" key="4">
    <source>
        <dbReference type="ARBA" id="ARBA00022679"/>
    </source>
</evidence>
<feature type="region of interest" description="Disordered" evidence="11">
    <location>
        <begin position="1"/>
        <end position="24"/>
    </location>
</feature>
<dbReference type="GO" id="GO:0046872">
    <property type="term" value="F:metal ion binding"/>
    <property type="evidence" value="ECO:0007669"/>
    <property type="project" value="UniProtKB-KW"/>
</dbReference>
<dbReference type="CDD" id="cd01335">
    <property type="entry name" value="Radical_SAM"/>
    <property type="match status" value="1"/>
</dbReference>
<comment type="function">
    <text evidence="10">Catalyzes the radical-mediated insertion of two sulfur atoms into the C-6 and C-8 positions of the octanoyl moiety bound to the lipoyl domains of lipoate-dependent enzymes, thereby converting the octanoylated domains into lipoylated derivatives.</text>
</comment>
<comment type="similarity">
    <text evidence="10">Belongs to the radical SAM superfamily. Lipoyl synthase family.</text>
</comment>
<comment type="pathway">
    <text evidence="10">Protein modification; protein lipoylation via endogenous pathway; protein N(6)-(lipoyl)lysine from octanoyl-[acyl-carrier-protein]: step 2/2.</text>
</comment>
<dbReference type="GO" id="GO:0009249">
    <property type="term" value="P:protein lipoylation"/>
    <property type="evidence" value="ECO:0007669"/>
    <property type="project" value="UniProtKB-UniRule"/>
</dbReference>
<dbReference type="GO" id="GO:0000932">
    <property type="term" value="C:P-body"/>
    <property type="evidence" value="ECO:0007669"/>
    <property type="project" value="UniProtKB-SubCell"/>
</dbReference>
<evidence type="ECO:0000256" key="11">
    <source>
        <dbReference type="SAM" id="MobiDB-lite"/>
    </source>
</evidence>
<dbReference type="GO" id="GO:0033962">
    <property type="term" value="P:P-body assembly"/>
    <property type="evidence" value="ECO:0007669"/>
    <property type="project" value="TreeGrafter"/>
</dbReference>
<dbReference type="PANTHER" id="PTHR21551:SF0">
    <property type="entry name" value="PROTEIN ASSOCIATED WITH TOPO II RELATED-1, ISOFORM A"/>
    <property type="match status" value="1"/>
</dbReference>
<dbReference type="Gene3D" id="3.20.20.70">
    <property type="entry name" value="Aldolase class I"/>
    <property type="match status" value="1"/>
</dbReference>
<dbReference type="GO" id="GO:0000290">
    <property type="term" value="P:deadenylation-dependent decapping of nuclear-transcribed mRNA"/>
    <property type="evidence" value="ECO:0007669"/>
    <property type="project" value="InterPro"/>
</dbReference>
<keyword evidence="6 10" id="KW-0479">Metal-binding</keyword>
<dbReference type="Pfam" id="PF04055">
    <property type="entry name" value="Radical_SAM"/>
    <property type="match status" value="1"/>
</dbReference>
<feature type="region of interest" description="Disordered" evidence="11">
    <location>
        <begin position="347"/>
        <end position="391"/>
    </location>
</feature>
<dbReference type="GO" id="GO:0051539">
    <property type="term" value="F:4 iron, 4 sulfur cluster binding"/>
    <property type="evidence" value="ECO:0007669"/>
    <property type="project" value="UniProtKB-UniRule"/>
</dbReference>
<feature type="binding site" evidence="10">
    <location>
        <position position="920"/>
    </location>
    <ligand>
        <name>[4Fe-4S] cluster</name>
        <dbReference type="ChEBI" id="CHEBI:49883"/>
        <label>2</label>
        <note>4Fe-4S-S-AdoMet</note>
    </ligand>
</feature>
<evidence type="ECO:0000256" key="10">
    <source>
        <dbReference type="HAMAP-Rule" id="MF_03123"/>
    </source>
</evidence>
<dbReference type="InterPro" id="IPR003698">
    <property type="entry name" value="Lipoyl_synth"/>
</dbReference>
<keyword evidence="10" id="KW-0496">Mitochondrion</keyword>
<evidence type="ECO:0000313" key="12">
    <source>
        <dbReference type="EnsemblPlants" id="EMT17005"/>
    </source>
</evidence>
<evidence type="ECO:0000256" key="6">
    <source>
        <dbReference type="ARBA" id="ARBA00022723"/>
    </source>
</evidence>
<comment type="catalytic activity">
    <reaction evidence="9 10">
        <text>[[Fe-S] cluster scaffold protein carrying a second [4Fe-4S](2+) cluster] + N(6)-octanoyl-L-lysyl-[protein] + 2 oxidized [2Fe-2S]-[ferredoxin] + 2 S-adenosyl-L-methionine + 4 H(+) = [[Fe-S] cluster scaffold protein] + N(6)-[(R)-dihydrolipoyl]-L-lysyl-[protein] + 4 Fe(3+) + 2 hydrogen sulfide + 2 5'-deoxyadenosine + 2 L-methionine + 2 reduced [2Fe-2S]-[ferredoxin]</text>
        <dbReference type="Rhea" id="RHEA:16585"/>
        <dbReference type="Rhea" id="RHEA-COMP:9928"/>
        <dbReference type="Rhea" id="RHEA-COMP:10000"/>
        <dbReference type="Rhea" id="RHEA-COMP:10001"/>
        <dbReference type="Rhea" id="RHEA-COMP:10475"/>
        <dbReference type="Rhea" id="RHEA-COMP:14568"/>
        <dbReference type="Rhea" id="RHEA-COMP:14569"/>
        <dbReference type="ChEBI" id="CHEBI:15378"/>
        <dbReference type="ChEBI" id="CHEBI:17319"/>
        <dbReference type="ChEBI" id="CHEBI:29034"/>
        <dbReference type="ChEBI" id="CHEBI:29919"/>
        <dbReference type="ChEBI" id="CHEBI:33722"/>
        <dbReference type="ChEBI" id="CHEBI:33737"/>
        <dbReference type="ChEBI" id="CHEBI:33738"/>
        <dbReference type="ChEBI" id="CHEBI:57844"/>
        <dbReference type="ChEBI" id="CHEBI:59789"/>
        <dbReference type="ChEBI" id="CHEBI:78809"/>
        <dbReference type="ChEBI" id="CHEBI:83100"/>
        <dbReference type="EC" id="2.8.1.8"/>
    </reaction>
</comment>
<keyword evidence="2 10" id="KW-0004">4Fe-4S</keyword>
<dbReference type="PANTHER" id="PTHR21551">
    <property type="entry name" value="TOPOISOMERASE II-ASSOCIATED PROTEIN PAT1"/>
    <property type="match status" value="1"/>
</dbReference>
<comment type="cofactor">
    <cofactor evidence="10">
        <name>[4Fe-4S] cluster</name>
        <dbReference type="ChEBI" id="CHEBI:49883"/>
    </cofactor>
    <text evidence="10">Binds 2 [4Fe-4S] clusters per subunit. One cluster is coordinated with 3 cysteines and an exchangeable S-adenosyl-L-methionine.</text>
</comment>
<dbReference type="InterPro" id="IPR058240">
    <property type="entry name" value="rSAM_sf"/>
</dbReference>
<dbReference type="HAMAP" id="MF_00206">
    <property type="entry name" value="Lipoyl_synth"/>
    <property type="match status" value="1"/>
</dbReference>
<dbReference type="InterPro" id="IPR013785">
    <property type="entry name" value="Aldolase_TIM"/>
</dbReference>
<sequence>MRGLRADAGGSGGGSSSSASTAESSRFDSGQYSFFGKAPLEGLELGGSMADDVGLDSGYGGGFGGHDDGAYQLSPVGEEIDCMSNLSEIDDLASTFAKLNRSIGGTRNPGVIGDRRSISRESSLTTDWAQEAEFSNWVDHDILDSDEFQDSKQLCPQPQYLPQFGESKPLSRTSSYPLEPLQHRSSEPILGHRSPSFTSYPPPGGGGLSYPAQGLTRHSSIPSPGAGYQMGSPSSSLTGSPYNMTGLPHGLRLGRSMSYTSADLYANNLLQNEWPNQAGSHAFEHLNLQPSLLQQQLSFPGSSMSSLLFSQQQQQQQRLSLVQPPHHNYLNMQPHLYHHHSPEIIGRFDHIPSVPSPRDKRSRSGRGKHSIRFSQQQSDTASQNVDTGGTKFRSKYMSSEEIDTILRMQHSGSHSSDPYVDDYYHQACIAKRSVNSQKKVNFSPASIKDSHSKSRSGGDQHSYLKVDSLGRVSFSSIRRPRPLLEVDIPASGDGHKSSTRPLEKEPMLAARITVEDGICLLLDVNDIDRVLQSSQAQDSSFQLRRRRQVLLEGLATSLELVDPFGPNKPGNSSGLAPTDDLIFLRIVSLPKGRKLLARYLRLLAPGSELTRIVCMAIFRHLRSLFGGLPSDSGAAETTVSLAKTVSSCVHHMELSALSACLAAVVCSSQQPPLRPLGSSAGDGAALIIKSVLDRATELLADPHSAANYSRSTRSLWQASFDAFFGLLTKYCDSKYGSILQRFSMQGSNSMAGPEASKAVSREMPVELLRASLPHTSEEQRQMLLDFARKSMPVIGYNHSGARGGHSTTSKPVPALCSFALRCKIGLLFLGICMYGANFFRFALQNRAFVPGNLYVQGDKYARLRESLGELKLNTVCVEAQCPNIGECWNGGGGAGGEGDGIATATIMLLGDTCTRGCRFCAVKTSNKPPPPDALEPLKTAIAIASWGVDYVVLTSVDRDDIPDGGSGHFAETVRALKELKPTILVECLTSDFRGDLEAVASLANSGLDVYAHNIETVRSMQRIVRDPRAGSNHRREITNVIILASGGVTVSLFPVCYLYRYDQSLGVLKQAKACKKGMVTKSSIMLGLGETDEEIKQTMADLRAIDVDILTLGQYLQPTERHLRVREYVTPEKFDFWKEYGESLGFVYVASGPLVRSSYRAGEIFVQNFVRQKKAQLVSAS</sequence>
<organism evidence="12">
    <name type="scientific">Aegilops tauschii</name>
    <name type="common">Tausch's goatgrass</name>
    <name type="synonym">Aegilops squarrosa</name>
    <dbReference type="NCBI Taxonomy" id="37682"/>
    <lineage>
        <taxon>Eukaryota</taxon>
        <taxon>Viridiplantae</taxon>
        <taxon>Streptophyta</taxon>
        <taxon>Embryophyta</taxon>
        <taxon>Tracheophyta</taxon>
        <taxon>Spermatophyta</taxon>
        <taxon>Magnoliopsida</taxon>
        <taxon>Liliopsida</taxon>
        <taxon>Poales</taxon>
        <taxon>Poaceae</taxon>
        <taxon>BOP clade</taxon>
        <taxon>Pooideae</taxon>
        <taxon>Triticodae</taxon>
        <taxon>Triticeae</taxon>
        <taxon>Triticinae</taxon>
        <taxon>Aegilops</taxon>
    </lineage>
</organism>
<reference evidence="12" key="1">
    <citation type="submission" date="2015-06" db="UniProtKB">
        <authorList>
            <consortium name="EnsemblPlants"/>
        </authorList>
    </citation>
    <scope>IDENTIFICATION</scope>
</reference>
<feature type="binding site" evidence="10">
    <location>
        <position position="887"/>
    </location>
    <ligand>
        <name>[4Fe-4S] cluster</name>
        <dbReference type="ChEBI" id="CHEBI:49883"/>
        <label>1</label>
    </ligand>
</feature>
<feature type="region of interest" description="Disordered" evidence="11">
    <location>
        <begin position="439"/>
        <end position="462"/>
    </location>
</feature>
<dbReference type="PROSITE" id="PS51918">
    <property type="entry name" value="RADICAL_SAM"/>
    <property type="match status" value="1"/>
</dbReference>
<dbReference type="EC" id="2.8.1.8" evidence="10"/>
<dbReference type="InterPro" id="IPR007197">
    <property type="entry name" value="rSAM"/>
</dbReference>
<evidence type="ECO:0000256" key="3">
    <source>
        <dbReference type="ARBA" id="ARBA00022490"/>
    </source>
</evidence>
<comment type="subcellular location">
    <subcellularLocation>
        <location evidence="1">Cytoplasm</location>
        <location evidence="1">P-body</location>
    </subcellularLocation>
    <subcellularLocation>
        <location evidence="10">Mitochondrion</location>
    </subcellularLocation>
</comment>
<evidence type="ECO:0000256" key="1">
    <source>
        <dbReference type="ARBA" id="ARBA00004201"/>
    </source>
</evidence>
<evidence type="ECO:0000256" key="7">
    <source>
        <dbReference type="ARBA" id="ARBA00023004"/>
    </source>
</evidence>
<dbReference type="EnsemblPlants" id="EMT17005">
    <property type="protein sequence ID" value="EMT17005"/>
    <property type="gene ID" value="F775_09514"/>
</dbReference>
<feature type="compositionally biased region" description="Polar residues" evidence="11">
    <location>
        <begin position="231"/>
        <end position="241"/>
    </location>
</feature>
<keyword evidence="5 10" id="KW-0949">S-adenosyl-L-methionine</keyword>
<feature type="binding site" evidence="10">
    <location>
        <position position="881"/>
    </location>
    <ligand>
        <name>[4Fe-4S] cluster</name>
        <dbReference type="ChEBI" id="CHEBI:49883"/>
        <label>1</label>
    </ligand>
</feature>
<keyword evidence="4 10" id="KW-0808">Transferase</keyword>
<feature type="binding site" evidence="10">
    <location>
        <position position="917"/>
    </location>
    <ligand>
        <name>[4Fe-4S] cluster</name>
        <dbReference type="ChEBI" id="CHEBI:49883"/>
        <label>2</label>
        <note>4Fe-4S-S-AdoMet</note>
    </ligand>
</feature>
<keyword evidence="3" id="KW-0963">Cytoplasm</keyword>
<proteinExistence type="inferred from homology"/>
<feature type="compositionally biased region" description="Basic and acidic residues" evidence="11">
    <location>
        <begin position="448"/>
        <end position="462"/>
    </location>
</feature>
<name>N1QY99_AEGTA</name>
<dbReference type="SUPFAM" id="SSF102114">
    <property type="entry name" value="Radical SAM enzymes"/>
    <property type="match status" value="1"/>
</dbReference>
<evidence type="ECO:0000256" key="2">
    <source>
        <dbReference type="ARBA" id="ARBA00022485"/>
    </source>
</evidence>
<feature type="binding site" evidence="10">
    <location>
        <position position="876"/>
    </location>
    <ligand>
        <name>[4Fe-4S] cluster</name>
        <dbReference type="ChEBI" id="CHEBI:49883"/>
        <label>1</label>
    </ligand>
</feature>
<dbReference type="SFLD" id="SFLDS00029">
    <property type="entry name" value="Radical_SAM"/>
    <property type="match status" value="1"/>
</dbReference>
<feature type="compositionally biased region" description="Polar residues" evidence="11">
    <location>
        <begin position="372"/>
        <end position="387"/>
    </location>
</feature>
<dbReference type="InterPro" id="IPR039900">
    <property type="entry name" value="Pat1-like"/>
</dbReference>
<feature type="binding site" evidence="10">
    <location>
        <position position="1158"/>
    </location>
    <ligand>
        <name>[4Fe-4S] cluster</name>
        <dbReference type="ChEBI" id="CHEBI:49883"/>
        <label>1</label>
    </ligand>
</feature>